<gene>
    <name evidence="2" type="ORF">MPNT_40063</name>
</gene>
<reference evidence="2" key="1">
    <citation type="submission" date="2021-02" db="EMBL/GenBank/DDBJ databases">
        <authorList>
            <person name="Cremers G."/>
            <person name="Picone N."/>
        </authorList>
    </citation>
    <scope>NUCLEOTIDE SEQUENCE</scope>
    <source>
        <strain evidence="2">PQ17</strain>
    </source>
</reference>
<organism evidence="2 3">
    <name type="scientific">Candidatus Methylacidithermus pantelleriae</name>
    <dbReference type="NCBI Taxonomy" id="2744239"/>
    <lineage>
        <taxon>Bacteria</taxon>
        <taxon>Pseudomonadati</taxon>
        <taxon>Verrucomicrobiota</taxon>
        <taxon>Methylacidiphilae</taxon>
        <taxon>Methylacidiphilales</taxon>
        <taxon>Methylacidiphilaceae</taxon>
        <taxon>Candidatus Methylacidithermus</taxon>
    </lineage>
</organism>
<evidence type="ECO:0000259" key="1">
    <source>
        <dbReference type="Pfam" id="PF14371"/>
    </source>
</evidence>
<keyword evidence="3" id="KW-1185">Reference proteome</keyword>
<feature type="domain" description="DUF4412" evidence="1">
    <location>
        <begin position="166"/>
        <end position="277"/>
    </location>
</feature>
<dbReference type="Proteomes" id="UP000663859">
    <property type="component" value="Unassembled WGS sequence"/>
</dbReference>
<dbReference type="AlphaFoldDB" id="A0A8J2BPD5"/>
<protein>
    <recommendedName>
        <fullName evidence="1">DUF4412 domain-containing protein</fullName>
    </recommendedName>
</protein>
<sequence>MACSFEVKGLKGEKIGFCILSFFFPTRVWGALLASLIVGSHWVLASFGETGLYWETRTTQEQAGRAGEPGAVTKHFFVPKKIRIERQGSIIILRGDRRTLYELHPSEKTYTELSFAQMDAMAGNTRLSFERLRAKMKKELERLPESSRKVVQERWERYEALAGEGGQLSVSSLGEPRQIAGYPCQGYVVRKGTVELVSVYATKDVEPWKKLKGDFFEFQNVLRAWHPGGSRGGLSEALAQIDGFPMETSVAGVFTAQVVRLETQEMGSELFEVPTDYKLSKEGSGSPVPGGPRG</sequence>
<dbReference type="Pfam" id="PF14371">
    <property type="entry name" value="DUF4412"/>
    <property type="match status" value="1"/>
</dbReference>
<proteinExistence type="predicted"/>
<dbReference type="InterPro" id="IPR025524">
    <property type="entry name" value="DUF4412"/>
</dbReference>
<name>A0A8J2BPD5_9BACT</name>
<accession>A0A8J2BPD5</accession>
<dbReference type="EMBL" id="CAJNOB010000034">
    <property type="protein sequence ID" value="CAF0700877.1"/>
    <property type="molecule type" value="Genomic_DNA"/>
</dbReference>
<evidence type="ECO:0000313" key="2">
    <source>
        <dbReference type="EMBL" id="CAF0700877.1"/>
    </source>
</evidence>
<comment type="caution">
    <text evidence="2">The sequence shown here is derived from an EMBL/GenBank/DDBJ whole genome shotgun (WGS) entry which is preliminary data.</text>
</comment>
<evidence type="ECO:0000313" key="3">
    <source>
        <dbReference type="Proteomes" id="UP000663859"/>
    </source>
</evidence>